<feature type="domain" description="HTH tetR-type" evidence="3">
    <location>
        <begin position="1"/>
        <end position="48"/>
    </location>
</feature>
<proteinExistence type="predicted"/>
<organism evidence="4 5">
    <name type="scientific">Bradyrhizobium macuxiense</name>
    <dbReference type="NCBI Taxonomy" id="1755647"/>
    <lineage>
        <taxon>Bacteria</taxon>
        <taxon>Pseudomonadati</taxon>
        <taxon>Pseudomonadota</taxon>
        <taxon>Alphaproteobacteria</taxon>
        <taxon>Hyphomicrobiales</taxon>
        <taxon>Nitrobacteraceae</taxon>
        <taxon>Bradyrhizobium</taxon>
    </lineage>
</organism>
<sequence>MFLDRGFAETTMQMIAESAGASKETLYRHFSSKEQLFAGIVDRKARELSGPDSALARGGTPETVLFDLGMGLLHMVLRSPSSSLFRILVAEAPRVPELGQLFYDRGPGRTVRRLADYLAEATEGGELRCDDPRCAARLFLGAVVSQYHLQRLVLSNWKKPGEREVRTHVRAAVAMFLAMYRGS</sequence>
<evidence type="ECO:0000259" key="3">
    <source>
        <dbReference type="PROSITE" id="PS50977"/>
    </source>
</evidence>
<dbReference type="PANTHER" id="PTHR30055">
    <property type="entry name" value="HTH-TYPE TRANSCRIPTIONAL REGULATOR RUTR"/>
    <property type="match status" value="1"/>
</dbReference>
<dbReference type="InterPro" id="IPR050109">
    <property type="entry name" value="HTH-type_TetR-like_transc_reg"/>
</dbReference>
<dbReference type="SUPFAM" id="SSF48498">
    <property type="entry name" value="Tetracyclin repressor-like, C-terminal domain"/>
    <property type="match status" value="1"/>
</dbReference>
<feature type="DNA-binding region" description="H-T-H motif" evidence="2">
    <location>
        <begin position="11"/>
        <end position="30"/>
    </location>
</feature>
<evidence type="ECO:0000256" key="1">
    <source>
        <dbReference type="ARBA" id="ARBA00023125"/>
    </source>
</evidence>
<comment type="caution">
    <text evidence="4">The sequence shown here is derived from an EMBL/GenBank/DDBJ whole genome shotgun (WGS) entry which is preliminary data.</text>
</comment>
<evidence type="ECO:0000256" key="2">
    <source>
        <dbReference type="PROSITE-ProRule" id="PRU00335"/>
    </source>
</evidence>
<dbReference type="PANTHER" id="PTHR30055:SF146">
    <property type="entry name" value="HTH-TYPE TRANSCRIPTIONAL DUAL REGULATOR CECR"/>
    <property type="match status" value="1"/>
</dbReference>
<dbReference type="AlphaFoldDB" id="A0A125Q9H0"/>
<keyword evidence="1 2" id="KW-0238">DNA-binding</keyword>
<reference evidence="4 5" key="1">
    <citation type="submission" date="2015-11" db="EMBL/GenBank/DDBJ databases">
        <title>Draft Genome Sequence of the Strain BR 10303 (Bradyrhizobium sp.) isolated from nodules of Centrolobium paraense.</title>
        <authorList>
            <person name="Zelli J.E."/>
            <person name="Simoes-Araujo J.L."/>
            <person name="Barauna A.C."/>
            <person name="Silva K."/>
        </authorList>
    </citation>
    <scope>NUCLEOTIDE SEQUENCE [LARGE SCALE GENOMIC DNA]</scope>
    <source>
        <strain evidence="4 5">BR 10303</strain>
    </source>
</reference>
<dbReference type="Pfam" id="PF00440">
    <property type="entry name" value="TetR_N"/>
    <property type="match status" value="1"/>
</dbReference>
<dbReference type="GO" id="GO:0000976">
    <property type="term" value="F:transcription cis-regulatory region binding"/>
    <property type="evidence" value="ECO:0007669"/>
    <property type="project" value="TreeGrafter"/>
</dbReference>
<accession>A0A125Q9H0</accession>
<dbReference type="EMBL" id="LNCU01000042">
    <property type="protein sequence ID" value="KWV57336.1"/>
    <property type="molecule type" value="Genomic_DNA"/>
</dbReference>
<dbReference type="Pfam" id="PF14246">
    <property type="entry name" value="TetR_C_7"/>
    <property type="match status" value="1"/>
</dbReference>
<dbReference type="GO" id="GO:0003700">
    <property type="term" value="F:DNA-binding transcription factor activity"/>
    <property type="evidence" value="ECO:0007669"/>
    <property type="project" value="TreeGrafter"/>
</dbReference>
<keyword evidence="5" id="KW-1185">Reference proteome</keyword>
<name>A0A125Q9H0_9BRAD</name>
<protein>
    <recommendedName>
        <fullName evidence="3">HTH tetR-type domain-containing protein</fullName>
    </recommendedName>
</protein>
<evidence type="ECO:0000313" key="4">
    <source>
        <dbReference type="EMBL" id="KWV57336.1"/>
    </source>
</evidence>
<gene>
    <name evidence="4" type="ORF">AS156_39150</name>
</gene>
<dbReference type="Proteomes" id="UP000057737">
    <property type="component" value="Unassembled WGS sequence"/>
</dbReference>
<dbReference type="Gene3D" id="1.10.357.10">
    <property type="entry name" value="Tetracycline Repressor, domain 2"/>
    <property type="match status" value="1"/>
</dbReference>
<evidence type="ECO:0000313" key="5">
    <source>
        <dbReference type="Proteomes" id="UP000057737"/>
    </source>
</evidence>
<dbReference type="Gene3D" id="1.10.10.60">
    <property type="entry name" value="Homeodomain-like"/>
    <property type="match status" value="1"/>
</dbReference>
<dbReference type="SUPFAM" id="SSF46689">
    <property type="entry name" value="Homeodomain-like"/>
    <property type="match status" value="1"/>
</dbReference>
<dbReference type="InterPro" id="IPR001647">
    <property type="entry name" value="HTH_TetR"/>
</dbReference>
<dbReference type="InterPro" id="IPR039536">
    <property type="entry name" value="TetR_C_Proteobacteria"/>
</dbReference>
<dbReference type="PROSITE" id="PS50977">
    <property type="entry name" value="HTH_TETR_2"/>
    <property type="match status" value="1"/>
</dbReference>
<dbReference type="InterPro" id="IPR009057">
    <property type="entry name" value="Homeodomain-like_sf"/>
</dbReference>
<dbReference type="InterPro" id="IPR036271">
    <property type="entry name" value="Tet_transcr_reg_TetR-rel_C_sf"/>
</dbReference>